<comment type="caution">
    <text evidence="6">The sequence shown here is derived from an EMBL/GenBank/DDBJ whole genome shotgun (WGS) entry which is preliminary data.</text>
</comment>
<dbReference type="InterPro" id="IPR006584">
    <property type="entry name" value="Cellulose-bd_IV"/>
</dbReference>
<dbReference type="GO" id="GO:0030246">
    <property type="term" value="F:carbohydrate binding"/>
    <property type="evidence" value="ECO:0007669"/>
    <property type="project" value="InterPro"/>
</dbReference>
<dbReference type="SMART" id="SM00606">
    <property type="entry name" value="CBD_IV"/>
    <property type="match status" value="1"/>
</dbReference>
<name>A0A840NZV9_9ACTN</name>
<dbReference type="Pfam" id="PF06283">
    <property type="entry name" value="ThuA"/>
    <property type="match status" value="1"/>
</dbReference>
<dbReference type="EMBL" id="JACHGN010000004">
    <property type="protein sequence ID" value="MBB5132682.1"/>
    <property type="molecule type" value="Genomic_DNA"/>
</dbReference>
<dbReference type="Pfam" id="PF07995">
    <property type="entry name" value="GSDH"/>
    <property type="match status" value="1"/>
</dbReference>
<dbReference type="InterPro" id="IPR035986">
    <property type="entry name" value="PKD_dom_sf"/>
</dbReference>
<dbReference type="Proteomes" id="UP000578449">
    <property type="component" value="Unassembled WGS sequence"/>
</dbReference>
<dbReference type="RefSeq" id="WP_185049640.1">
    <property type="nucleotide sequence ID" value="NZ_BAABIX010000003.1"/>
</dbReference>
<dbReference type="SUPFAM" id="SSF52317">
    <property type="entry name" value="Class I glutamine amidotransferase-like"/>
    <property type="match status" value="1"/>
</dbReference>
<keyword evidence="1 3" id="KW-0732">Signal</keyword>
<dbReference type="Pfam" id="PF18911">
    <property type="entry name" value="PKD_4"/>
    <property type="match status" value="1"/>
</dbReference>
<organism evidence="6 7">
    <name type="scientific">Thermocatellispora tengchongensis</name>
    <dbReference type="NCBI Taxonomy" id="1073253"/>
    <lineage>
        <taxon>Bacteria</taxon>
        <taxon>Bacillati</taxon>
        <taxon>Actinomycetota</taxon>
        <taxon>Actinomycetes</taxon>
        <taxon>Streptosporangiales</taxon>
        <taxon>Streptosporangiaceae</taxon>
        <taxon>Thermocatellispora</taxon>
    </lineage>
</organism>
<dbReference type="Gene3D" id="2.60.40.10">
    <property type="entry name" value="Immunoglobulins"/>
    <property type="match status" value="1"/>
</dbReference>
<dbReference type="InterPro" id="IPR005084">
    <property type="entry name" value="CBM6"/>
</dbReference>
<sequence length="1116" mass="118495">MFFLRRVLPPACAGALALSGVLASPAAADPTPTPAPVSTPTPTSAPTSGKAPPRPDDAGYYRHGNRPAYKVLVFTKGAEPAVAEAGTGLVRRLGREQRFAVDATADAAAFTPEKLADYRAVIFLGTGAGDLLDAGQQAAFEEYFTAGGGYVGLSSAAATEPSWSFYTQVVGTTAGQATATAAKATVKVADRVHPAGKPLPERWQISERWYDYAANVRGTAHVLATVDESTYTGGGMGADHPISWCRDYRGGRTWYTGLGLSAGTYADRNFAKHLLGGIEWASGAATGDCGATVLANYEKVTLNDEPGEPMTMAVLPDGRVLHNTRNGQIRLYDPATGLSPVITTIPVYSHDEDGLQSVAIDPGFARNKWVYFYYAPPLNTPVDDPATPGVNEGDAPVDSADPTVWDKFKGYNVLARAKLVEEPTPHLDLTTRQEILRVDSNRGTCCHVGGEIRFDGRGLLYLATGDDTNAGGSDGYTPINEAATRNPAYDAQRSSANTNDLRGKMLRIKVAADGSYTIPKGNLFRPGTPNTRPEIYLMGLRNPFRYDVGSDGTLYIADYSPDARAGDHRRGPQGTGKWFVARKAGNWGWPYCATRDLPYTDFDFTTRTSGQPFDCAGGPVNDSPRNTGLTKLPPVERPEVWYSYTAETPCPASIANPPGACPALFPELGTGGVGPMGGDVYEYDRRLNSAVKFPAYYDDTIVFGEFTRDYLREFRLDGTGGMFKINPLLNEFVWDNPMDMEFGPDGALYMLEYGDGFFRANPDAQLSVVRYVKGTRAPVARMTATPSSGPAPLTVSFSSAGSADADPGESITYAWDFTGDGTVDSVDPEATHTYTANGTYTATLTVTDSSGKTDVENRTITVGNTAPTVTVETPAEGGFFSWGDTVPWTVTVTDPEDASIDCSRVKVTFVLGHDTHGHAISETTGCSGTFQTPEDGGDHAGGYLFGAISAEYTDTAGGGQPALSDLDQNVIQVRRQEAENAQAKQGVEVTVTGDAGGGLYQTGIDAGDWIAFDPVNLVNIDAVTFRTAGGSAATAGTPRATVELRLDAPDGPLAGTVTINATTGNNAWASHQAAITDPGGTHRLYLVFRSVPGGPTTGLFNLNWVEFNGRGVTTQP</sequence>
<dbReference type="InterPro" id="IPR011041">
    <property type="entry name" value="Quinoprot_gluc/sorb_DH_b-prop"/>
</dbReference>
<evidence type="ECO:0000259" key="5">
    <source>
        <dbReference type="PROSITE" id="PS51175"/>
    </source>
</evidence>
<dbReference type="SUPFAM" id="SSF49299">
    <property type="entry name" value="PKD domain"/>
    <property type="match status" value="1"/>
</dbReference>
<dbReference type="InterPro" id="IPR029010">
    <property type="entry name" value="ThuA-like"/>
</dbReference>
<dbReference type="AlphaFoldDB" id="A0A840NZV9"/>
<feature type="domain" description="PKD" evidence="4">
    <location>
        <begin position="778"/>
        <end position="862"/>
    </location>
</feature>
<evidence type="ECO:0000256" key="1">
    <source>
        <dbReference type="ARBA" id="ARBA00022729"/>
    </source>
</evidence>
<dbReference type="GO" id="GO:0005975">
    <property type="term" value="P:carbohydrate metabolic process"/>
    <property type="evidence" value="ECO:0007669"/>
    <property type="project" value="UniProtKB-ARBA"/>
</dbReference>
<dbReference type="PROSITE" id="PS51175">
    <property type="entry name" value="CBM6"/>
    <property type="match status" value="1"/>
</dbReference>
<protein>
    <submittedName>
        <fullName evidence="6">Glucose/arabinose dehydrogenase</fullName>
    </submittedName>
</protein>
<dbReference type="Gene3D" id="2.60.120.260">
    <property type="entry name" value="Galactose-binding domain-like"/>
    <property type="match status" value="1"/>
</dbReference>
<feature type="compositionally biased region" description="Low complexity" evidence="2">
    <location>
        <begin position="40"/>
        <end position="51"/>
    </location>
</feature>
<dbReference type="InterPro" id="IPR012938">
    <property type="entry name" value="Glc/Sorbosone_DH"/>
</dbReference>
<dbReference type="PANTHER" id="PTHR40469:SF2">
    <property type="entry name" value="GALACTOSE-BINDING DOMAIN-LIKE SUPERFAMILY PROTEIN"/>
    <property type="match status" value="1"/>
</dbReference>
<dbReference type="SUPFAM" id="SSF50952">
    <property type="entry name" value="Soluble quinoprotein glucose dehydrogenase"/>
    <property type="match status" value="1"/>
</dbReference>
<gene>
    <name evidence="6" type="ORF">HNP84_002398</name>
</gene>
<feature type="chain" id="PRO_5033059896" evidence="3">
    <location>
        <begin position="29"/>
        <end position="1116"/>
    </location>
</feature>
<dbReference type="SUPFAM" id="SSF49785">
    <property type="entry name" value="Galactose-binding domain-like"/>
    <property type="match status" value="1"/>
</dbReference>
<evidence type="ECO:0000313" key="6">
    <source>
        <dbReference type="EMBL" id="MBB5132682.1"/>
    </source>
</evidence>
<dbReference type="CDD" id="cd00146">
    <property type="entry name" value="PKD"/>
    <property type="match status" value="1"/>
</dbReference>
<evidence type="ECO:0000259" key="4">
    <source>
        <dbReference type="PROSITE" id="PS50093"/>
    </source>
</evidence>
<dbReference type="InterPro" id="IPR000601">
    <property type="entry name" value="PKD_dom"/>
</dbReference>
<feature type="domain" description="CBM6" evidence="5">
    <location>
        <begin position="974"/>
        <end position="1108"/>
    </location>
</feature>
<feature type="region of interest" description="Disordered" evidence="2">
    <location>
        <begin position="613"/>
        <end position="632"/>
    </location>
</feature>
<reference evidence="6 7" key="1">
    <citation type="submission" date="2020-08" db="EMBL/GenBank/DDBJ databases">
        <title>Genomic Encyclopedia of Type Strains, Phase IV (KMG-IV): sequencing the most valuable type-strain genomes for metagenomic binning, comparative biology and taxonomic classification.</title>
        <authorList>
            <person name="Goeker M."/>
        </authorList>
    </citation>
    <scope>NUCLEOTIDE SEQUENCE [LARGE SCALE GENOMIC DNA]</scope>
    <source>
        <strain evidence="6 7">DSM 45615</strain>
    </source>
</reference>
<feature type="region of interest" description="Disordered" evidence="2">
    <location>
        <begin position="25"/>
        <end position="60"/>
    </location>
</feature>
<dbReference type="PROSITE" id="PS50093">
    <property type="entry name" value="PKD"/>
    <property type="match status" value="1"/>
</dbReference>
<dbReference type="InterPro" id="IPR022409">
    <property type="entry name" value="PKD/Chitinase_dom"/>
</dbReference>
<evidence type="ECO:0000313" key="7">
    <source>
        <dbReference type="Proteomes" id="UP000578449"/>
    </source>
</evidence>
<dbReference type="InterPro" id="IPR011042">
    <property type="entry name" value="6-blade_b-propeller_TolB-like"/>
</dbReference>
<dbReference type="InterPro" id="IPR029062">
    <property type="entry name" value="Class_I_gatase-like"/>
</dbReference>
<proteinExistence type="predicted"/>
<dbReference type="PANTHER" id="PTHR40469">
    <property type="entry name" value="SECRETED GLYCOSYL HYDROLASE"/>
    <property type="match status" value="1"/>
</dbReference>
<dbReference type="InterPro" id="IPR013783">
    <property type="entry name" value="Ig-like_fold"/>
</dbReference>
<dbReference type="Gene3D" id="2.120.10.30">
    <property type="entry name" value="TolB, C-terminal domain"/>
    <property type="match status" value="1"/>
</dbReference>
<accession>A0A840NZV9</accession>
<dbReference type="CDD" id="cd04084">
    <property type="entry name" value="CBM6_xylanase-like"/>
    <property type="match status" value="1"/>
</dbReference>
<evidence type="ECO:0000256" key="2">
    <source>
        <dbReference type="SAM" id="MobiDB-lite"/>
    </source>
</evidence>
<dbReference type="Pfam" id="PF03422">
    <property type="entry name" value="CBM_6"/>
    <property type="match status" value="1"/>
</dbReference>
<evidence type="ECO:0000256" key="3">
    <source>
        <dbReference type="SAM" id="SignalP"/>
    </source>
</evidence>
<keyword evidence="7" id="KW-1185">Reference proteome</keyword>
<dbReference type="SMART" id="SM00089">
    <property type="entry name" value="PKD"/>
    <property type="match status" value="1"/>
</dbReference>
<feature type="signal peptide" evidence="3">
    <location>
        <begin position="1"/>
        <end position="28"/>
    </location>
</feature>
<dbReference type="InterPro" id="IPR008979">
    <property type="entry name" value="Galactose-bd-like_sf"/>
</dbReference>
<dbReference type="Gene3D" id="3.40.50.880">
    <property type="match status" value="1"/>
</dbReference>